<dbReference type="GO" id="GO:0015074">
    <property type="term" value="P:DNA integration"/>
    <property type="evidence" value="ECO:0007669"/>
    <property type="project" value="UniProtKB-KW"/>
</dbReference>
<dbReference type="PANTHER" id="PTHR30629">
    <property type="entry name" value="PROPHAGE INTEGRASE"/>
    <property type="match status" value="1"/>
</dbReference>
<dbReference type="InterPro" id="IPR038488">
    <property type="entry name" value="Integrase_DNA-bd_sf"/>
</dbReference>
<evidence type="ECO:0000313" key="6">
    <source>
        <dbReference type="Proteomes" id="UP000298631"/>
    </source>
</evidence>
<gene>
    <name evidence="5" type="ORF">EOK75_14295</name>
</gene>
<dbReference type="SUPFAM" id="SSF56349">
    <property type="entry name" value="DNA breaking-rejoining enzymes"/>
    <property type="match status" value="1"/>
</dbReference>
<evidence type="ECO:0000256" key="3">
    <source>
        <dbReference type="ARBA" id="ARBA00023172"/>
    </source>
</evidence>
<sequence>MVSEGAKMELTKEAINALDHPASGQKLYWFDTPRGFGLRATPTAKTFIFDGRVNGKKRRVTIGRVDLFKPLSKAKDVAVEHAYNFNRGVDPVLERAKKDTARKLQEAQTITLAEALKDYADAPKKKGSGYGSGVKLKKARTIRDIHTVCQRHFSDWMGIAVTEITGDMVRDRHAMFAADAPTQANLAFRYLRAALNHVNVDSDDAAPIIVNNPVDRLRKRGQWADTKVKKTRLEREDIPHWVEAVKTLLTDKELTPLKFGAEHRDGLIFILLTGARLSEVFGNKEDGYPALAWTDVDMKRGTVTFRDTKNRDDHQLPLGPKLLGILEARKEVSGLYVFGNANNEVSGDLRSAFTRIEAMVGLRVTAHDLRRTFAAVANSLDISGYKLKRLLNHISGNTSDVTAGYIGDITTDDLREPMQRIEEFMLREVQELPA</sequence>
<protein>
    <submittedName>
        <fullName evidence="5">DUF4102 domain-containing protein</fullName>
    </submittedName>
</protein>
<dbReference type="EMBL" id="CP039965">
    <property type="protein sequence ID" value="QCO56966.1"/>
    <property type="molecule type" value="Genomic_DNA"/>
</dbReference>
<evidence type="ECO:0000256" key="1">
    <source>
        <dbReference type="ARBA" id="ARBA00008857"/>
    </source>
</evidence>
<keyword evidence="3" id="KW-0233">DNA recombination</keyword>
<dbReference type="InterPro" id="IPR025166">
    <property type="entry name" value="Integrase_DNA_bind_dom"/>
</dbReference>
<dbReference type="Pfam" id="PF00589">
    <property type="entry name" value="Phage_integrase"/>
    <property type="match status" value="1"/>
</dbReference>
<dbReference type="Pfam" id="PF13356">
    <property type="entry name" value="Arm-DNA-bind_3"/>
    <property type="match status" value="1"/>
</dbReference>
<reference evidence="5 6" key="1">
    <citation type="submission" date="2019-05" db="EMBL/GenBank/DDBJ databases">
        <title>Pseudorhodobacter turbinis sp. nov., isolated from the gut of the Korean turban shell.</title>
        <authorList>
            <person name="Jeong Y.-S."/>
            <person name="Kang W.-R."/>
            <person name="Bae J.-W."/>
        </authorList>
    </citation>
    <scope>NUCLEOTIDE SEQUENCE [LARGE SCALE GENOMIC DNA]</scope>
    <source>
        <strain evidence="5 6">S12M18</strain>
        <plasmid evidence="5 6">unnamed1</plasmid>
    </source>
</reference>
<keyword evidence="2" id="KW-0229">DNA integration</keyword>
<dbReference type="PANTHER" id="PTHR30629:SF2">
    <property type="entry name" value="PROPHAGE INTEGRASE INTS-RELATED"/>
    <property type="match status" value="1"/>
</dbReference>
<dbReference type="Gene3D" id="3.30.160.390">
    <property type="entry name" value="Integrase, DNA-binding domain"/>
    <property type="match status" value="1"/>
</dbReference>
<dbReference type="InterPro" id="IPR002104">
    <property type="entry name" value="Integrase_catalytic"/>
</dbReference>
<dbReference type="InterPro" id="IPR050808">
    <property type="entry name" value="Phage_Integrase"/>
</dbReference>
<dbReference type="PROSITE" id="PS51898">
    <property type="entry name" value="TYR_RECOMBINASE"/>
    <property type="match status" value="1"/>
</dbReference>
<organism evidence="5 6">
    <name type="scientific">Pseudorhodobacter turbinis</name>
    <dbReference type="NCBI Taxonomy" id="2500533"/>
    <lineage>
        <taxon>Bacteria</taxon>
        <taxon>Pseudomonadati</taxon>
        <taxon>Pseudomonadota</taxon>
        <taxon>Alphaproteobacteria</taxon>
        <taxon>Rhodobacterales</taxon>
        <taxon>Paracoccaceae</taxon>
        <taxon>Pseudorhodobacter</taxon>
    </lineage>
</organism>
<evidence type="ECO:0000256" key="2">
    <source>
        <dbReference type="ARBA" id="ARBA00022908"/>
    </source>
</evidence>
<keyword evidence="5" id="KW-0614">Plasmid</keyword>
<dbReference type="Gene3D" id="1.10.443.10">
    <property type="entry name" value="Intergrase catalytic core"/>
    <property type="match status" value="1"/>
</dbReference>
<evidence type="ECO:0000313" key="5">
    <source>
        <dbReference type="EMBL" id="QCO56966.1"/>
    </source>
</evidence>
<dbReference type="KEGG" id="pseb:EOK75_14295"/>
<dbReference type="InterPro" id="IPR011010">
    <property type="entry name" value="DNA_brk_join_enz"/>
</dbReference>
<dbReference type="AlphaFoldDB" id="A0A4P8EIZ0"/>
<comment type="similarity">
    <text evidence="1">Belongs to the 'phage' integrase family.</text>
</comment>
<dbReference type="GO" id="GO:0003677">
    <property type="term" value="F:DNA binding"/>
    <property type="evidence" value="ECO:0007669"/>
    <property type="project" value="InterPro"/>
</dbReference>
<name>A0A4P8EIZ0_9RHOB</name>
<evidence type="ECO:0000259" key="4">
    <source>
        <dbReference type="PROSITE" id="PS51898"/>
    </source>
</evidence>
<dbReference type="Proteomes" id="UP000298631">
    <property type="component" value="Plasmid unnamed1"/>
</dbReference>
<dbReference type="GO" id="GO:0006310">
    <property type="term" value="P:DNA recombination"/>
    <property type="evidence" value="ECO:0007669"/>
    <property type="project" value="UniProtKB-KW"/>
</dbReference>
<keyword evidence="6" id="KW-1185">Reference proteome</keyword>
<dbReference type="OrthoDB" id="6388170at2"/>
<feature type="domain" description="Tyr recombinase" evidence="4">
    <location>
        <begin position="228"/>
        <end position="419"/>
    </location>
</feature>
<geneLocation type="plasmid" evidence="5 6">
    <name>unnamed1</name>
</geneLocation>
<proteinExistence type="inferred from homology"/>
<accession>A0A4P8EIZ0</accession>
<dbReference type="InterPro" id="IPR013762">
    <property type="entry name" value="Integrase-like_cat_sf"/>
</dbReference>